<dbReference type="EMBL" id="JACEEZ010004205">
    <property type="protein sequence ID" value="KAG0726591.1"/>
    <property type="molecule type" value="Genomic_DNA"/>
</dbReference>
<evidence type="ECO:0000313" key="2">
    <source>
        <dbReference type="Proteomes" id="UP000770661"/>
    </source>
</evidence>
<proteinExistence type="predicted"/>
<accession>A0A8J4YNY3</accession>
<dbReference type="Proteomes" id="UP000770661">
    <property type="component" value="Unassembled WGS sequence"/>
</dbReference>
<dbReference type="AlphaFoldDB" id="A0A8J4YNY3"/>
<reference evidence="1" key="1">
    <citation type="submission" date="2020-07" db="EMBL/GenBank/DDBJ databases">
        <title>The High-quality genome of the commercially important snow crab, Chionoecetes opilio.</title>
        <authorList>
            <person name="Jeong J.-H."/>
            <person name="Ryu S."/>
        </authorList>
    </citation>
    <scope>NUCLEOTIDE SEQUENCE</scope>
    <source>
        <strain evidence="1">MADBK_172401_WGS</strain>
        <tissue evidence="1">Digestive gland</tissue>
    </source>
</reference>
<evidence type="ECO:0000313" key="1">
    <source>
        <dbReference type="EMBL" id="KAG0726591.1"/>
    </source>
</evidence>
<keyword evidence="2" id="KW-1185">Reference proteome</keyword>
<gene>
    <name evidence="1" type="ORF">GWK47_036235</name>
</gene>
<protein>
    <submittedName>
        <fullName evidence="1">Uncharacterized protein</fullName>
    </submittedName>
</protein>
<sequence>MPWDSLLLPRPFFTWAPMPPSMLVRRLTGGLCHGRLEDGFWGPVPDLEVRPLRVEGGQESFLYRRIPFSRLNAPSKKPWGFFGGRFGSLASFWLSLFWGQGWLPVRGENQDARWLSLGGQARVALDEGRPGPCRVWRAGTTSVNRGPSPSWAPIPVLPASGGFPHV</sequence>
<name>A0A8J4YNY3_CHIOP</name>
<organism evidence="1 2">
    <name type="scientific">Chionoecetes opilio</name>
    <name type="common">Atlantic snow crab</name>
    <name type="synonym">Cancer opilio</name>
    <dbReference type="NCBI Taxonomy" id="41210"/>
    <lineage>
        <taxon>Eukaryota</taxon>
        <taxon>Metazoa</taxon>
        <taxon>Ecdysozoa</taxon>
        <taxon>Arthropoda</taxon>
        <taxon>Crustacea</taxon>
        <taxon>Multicrustacea</taxon>
        <taxon>Malacostraca</taxon>
        <taxon>Eumalacostraca</taxon>
        <taxon>Eucarida</taxon>
        <taxon>Decapoda</taxon>
        <taxon>Pleocyemata</taxon>
        <taxon>Brachyura</taxon>
        <taxon>Eubrachyura</taxon>
        <taxon>Majoidea</taxon>
        <taxon>Majidae</taxon>
        <taxon>Chionoecetes</taxon>
    </lineage>
</organism>
<comment type="caution">
    <text evidence="1">The sequence shown here is derived from an EMBL/GenBank/DDBJ whole genome shotgun (WGS) entry which is preliminary data.</text>
</comment>